<dbReference type="Proteomes" id="UP001054252">
    <property type="component" value="Unassembled WGS sequence"/>
</dbReference>
<keyword evidence="2" id="KW-1185">Reference proteome</keyword>
<gene>
    <name evidence="1" type="ORF">SLEP1_g22773</name>
</gene>
<accession>A0AAV5JL53</accession>
<protein>
    <submittedName>
        <fullName evidence="1">Uncharacterized protein</fullName>
    </submittedName>
</protein>
<dbReference type="AlphaFoldDB" id="A0AAV5JL53"/>
<organism evidence="1 2">
    <name type="scientific">Rubroshorea leprosula</name>
    <dbReference type="NCBI Taxonomy" id="152421"/>
    <lineage>
        <taxon>Eukaryota</taxon>
        <taxon>Viridiplantae</taxon>
        <taxon>Streptophyta</taxon>
        <taxon>Embryophyta</taxon>
        <taxon>Tracheophyta</taxon>
        <taxon>Spermatophyta</taxon>
        <taxon>Magnoliopsida</taxon>
        <taxon>eudicotyledons</taxon>
        <taxon>Gunneridae</taxon>
        <taxon>Pentapetalae</taxon>
        <taxon>rosids</taxon>
        <taxon>malvids</taxon>
        <taxon>Malvales</taxon>
        <taxon>Dipterocarpaceae</taxon>
        <taxon>Rubroshorea</taxon>
    </lineage>
</organism>
<comment type="caution">
    <text evidence="1">The sequence shown here is derived from an EMBL/GenBank/DDBJ whole genome shotgun (WGS) entry which is preliminary data.</text>
</comment>
<proteinExistence type="predicted"/>
<evidence type="ECO:0000313" key="1">
    <source>
        <dbReference type="EMBL" id="GKV11520.1"/>
    </source>
</evidence>
<sequence length="283" mass="31334">MFNVEVGIKSCVRKKGLPYLATALEESIPSEDEIDVDEPAMSISKKAISSRKIMSKDKSSSVPAKLSDINDMCGEAKKVMIENAFINLCVAMRRMELELLELAKANLGKVRFNMARSGMSGNWDEQIDKQANHVLQPPVLMHFIKVAKVLTKYFFLLLHFLSPLPFLFSYLCKPKPWVFSNNREANEIVVINNNEYNAGALDTSANPGQSFCYYCCRPFSSPVKPRYGFFSNPDSPVNCLVGRAGFGWSFNCWSSASCSSASSAQALGLPHGDETVTTIVNSL</sequence>
<reference evidence="1 2" key="1">
    <citation type="journal article" date="2021" name="Commun. Biol.">
        <title>The genome of Shorea leprosula (Dipterocarpaceae) highlights the ecological relevance of drought in aseasonal tropical rainforests.</title>
        <authorList>
            <person name="Ng K.K.S."/>
            <person name="Kobayashi M.J."/>
            <person name="Fawcett J.A."/>
            <person name="Hatakeyama M."/>
            <person name="Paape T."/>
            <person name="Ng C.H."/>
            <person name="Ang C.C."/>
            <person name="Tnah L.H."/>
            <person name="Lee C.T."/>
            <person name="Nishiyama T."/>
            <person name="Sese J."/>
            <person name="O'Brien M.J."/>
            <person name="Copetti D."/>
            <person name="Mohd Noor M.I."/>
            <person name="Ong R.C."/>
            <person name="Putra M."/>
            <person name="Sireger I.Z."/>
            <person name="Indrioko S."/>
            <person name="Kosugi Y."/>
            <person name="Izuno A."/>
            <person name="Isagi Y."/>
            <person name="Lee S.L."/>
            <person name="Shimizu K.K."/>
        </authorList>
    </citation>
    <scope>NUCLEOTIDE SEQUENCE [LARGE SCALE GENOMIC DNA]</scope>
    <source>
        <strain evidence="1">214</strain>
    </source>
</reference>
<name>A0AAV5JL53_9ROSI</name>
<evidence type="ECO:0000313" key="2">
    <source>
        <dbReference type="Proteomes" id="UP001054252"/>
    </source>
</evidence>
<dbReference type="EMBL" id="BPVZ01000034">
    <property type="protein sequence ID" value="GKV11520.1"/>
    <property type="molecule type" value="Genomic_DNA"/>
</dbReference>